<dbReference type="PANTHER" id="PTHR43553:SF1">
    <property type="entry name" value="ABC TRANSPORTER I FAMILY MEMBER 11, CHLOROPLASTIC"/>
    <property type="match status" value="1"/>
</dbReference>
<evidence type="ECO:0000313" key="6">
    <source>
        <dbReference type="EMBL" id="OUS45756.1"/>
    </source>
</evidence>
<keyword evidence="6" id="KW-0378">Hydrolase</keyword>
<keyword evidence="2" id="KW-0547">Nucleotide-binding</keyword>
<feature type="compositionally biased region" description="Low complexity" evidence="4">
    <location>
        <begin position="1"/>
        <end position="14"/>
    </location>
</feature>
<evidence type="ECO:0000256" key="2">
    <source>
        <dbReference type="ARBA" id="ARBA00022741"/>
    </source>
</evidence>
<evidence type="ECO:0000256" key="4">
    <source>
        <dbReference type="SAM" id="MobiDB-lite"/>
    </source>
</evidence>
<accession>A0A1Y5I8E2</accession>
<evidence type="ECO:0000256" key="3">
    <source>
        <dbReference type="ARBA" id="ARBA00022840"/>
    </source>
</evidence>
<feature type="domain" description="ABC transporter" evidence="5">
    <location>
        <begin position="51"/>
        <end position="287"/>
    </location>
</feature>
<dbReference type="InterPro" id="IPR027417">
    <property type="entry name" value="P-loop_NTPase"/>
</dbReference>
<dbReference type="CDD" id="cd03225">
    <property type="entry name" value="ABC_cobalt_CbiO_domain1"/>
    <property type="match status" value="1"/>
</dbReference>
<dbReference type="Pfam" id="PF00005">
    <property type="entry name" value="ABC_tran"/>
    <property type="match status" value="1"/>
</dbReference>
<dbReference type="Proteomes" id="UP000195557">
    <property type="component" value="Unassembled WGS sequence"/>
</dbReference>
<proteinExistence type="predicted"/>
<dbReference type="InterPro" id="IPR050095">
    <property type="entry name" value="ECF_ABC_transporter_ATP-bd"/>
</dbReference>
<keyword evidence="1" id="KW-0813">Transport</keyword>
<dbReference type="Gene3D" id="3.40.50.300">
    <property type="entry name" value="P-loop containing nucleotide triphosphate hydrolases"/>
    <property type="match status" value="1"/>
</dbReference>
<reference evidence="6" key="1">
    <citation type="submission" date="2017-04" db="EMBL/GenBank/DDBJ databases">
        <title>Population genomics of picophytoplankton unveils novel chromosome hypervariability.</title>
        <authorList>
            <consortium name="DOE Joint Genome Institute"/>
            <person name="Blanc-Mathieu R."/>
            <person name="Krasovec M."/>
            <person name="Hebrard M."/>
            <person name="Yau S."/>
            <person name="Desgranges E."/>
            <person name="Martin J."/>
            <person name="Schackwitz W."/>
            <person name="Kuo A."/>
            <person name="Salin G."/>
            <person name="Donnadieu C."/>
            <person name="Desdevises Y."/>
            <person name="Sanchez-Ferandin S."/>
            <person name="Moreau H."/>
            <person name="Rivals E."/>
            <person name="Grigoriev I.V."/>
            <person name="Grimsley N."/>
            <person name="Eyre-Walker A."/>
            <person name="Piganeau G."/>
        </authorList>
    </citation>
    <scope>NUCLEOTIDE SEQUENCE [LARGE SCALE GENOMIC DNA]</scope>
    <source>
        <strain evidence="6">RCC 1115</strain>
    </source>
</reference>
<evidence type="ECO:0000256" key="1">
    <source>
        <dbReference type="ARBA" id="ARBA00022448"/>
    </source>
</evidence>
<dbReference type="GO" id="GO:0016020">
    <property type="term" value="C:membrane"/>
    <property type="evidence" value="ECO:0007669"/>
    <property type="project" value="InterPro"/>
</dbReference>
<dbReference type="AlphaFoldDB" id="A0A1Y5I8E2"/>
<dbReference type="GO" id="GO:0016887">
    <property type="term" value="F:ATP hydrolysis activity"/>
    <property type="evidence" value="ECO:0007669"/>
    <property type="project" value="InterPro"/>
</dbReference>
<keyword evidence="3" id="KW-0067">ATP-binding</keyword>
<dbReference type="InterPro" id="IPR003439">
    <property type="entry name" value="ABC_transporter-like_ATP-bd"/>
</dbReference>
<dbReference type="GO" id="GO:0005524">
    <property type="term" value="F:ATP binding"/>
    <property type="evidence" value="ECO:0007669"/>
    <property type="project" value="UniProtKB-KW"/>
</dbReference>
<dbReference type="InterPro" id="IPR003593">
    <property type="entry name" value="AAA+_ATPase"/>
</dbReference>
<feature type="compositionally biased region" description="Basic and acidic residues" evidence="4">
    <location>
        <begin position="18"/>
        <end position="28"/>
    </location>
</feature>
<dbReference type="GO" id="GO:0009941">
    <property type="term" value="C:chloroplast envelope"/>
    <property type="evidence" value="ECO:0007669"/>
    <property type="project" value="TreeGrafter"/>
</dbReference>
<dbReference type="SUPFAM" id="SSF52540">
    <property type="entry name" value="P-loop containing nucleoside triphosphate hydrolases"/>
    <property type="match status" value="1"/>
</dbReference>
<evidence type="ECO:0000259" key="5">
    <source>
        <dbReference type="PROSITE" id="PS50893"/>
    </source>
</evidence>
<dbReference type="GO" id="GO:0042626">
    <property type="term" value="F:ATPase-coupled transmembrane transporter activity"/>
    <property type="evidence" value="ECO:0007669"/>
    <property type="project" value="TreeGrafter"/>
</dbReference>
<dbReference type="SMART" id="SM00382">
    <property type="entry name" value="AAA"/>
    <property type="match status" value="1"/>
</dbReference>
<protein>
    <submittedName>
        <fullName evidence="6">P-loop containing nucleoside triphosphate hydrolase protein</fullName>
    </submittedName>
</protein>
<dbReference type="PROSITE" id="PS50893">
    <property type="entry name" value="ABC_TRANSPORTER_2"/>
    <property type="match status" value="1"/>
</dbReference>
<dbReference type="EMBL" id="KZ155786">
    <property type="protein sequence ID" value="OUS45756.1"/>
    <property type="molecule type" value="Genomic_DNA"/>
</dbReference>
<organism evidence="6">
    <name type="scientific">Ostreococcus tauri</name>
    <name type="common">Marine green alga</name>
    <dbReference type="NCBI Taxonomy" id="70448"/>
    <lineage>
        <taxon>Eukaryota</taxon>
        <taxon>Viridiplantae</taxon>
        <taxon>Chlorophyta</taxon>
        <taxon>Mamiellophyceae</taxon>
        <taxon>Mamiellales</taxon>
        <taxon>Bathycoccaceae</taxon>
        <taxon>Ostreococcus</taxon>
    </lineage>
</organism>
<dbReference type="PANTHER" id="PTHR43553">
    <property type="entry name" value="HEAVY METAL TRANSPORTER"/>
    <property type="match status" value="1"/>
</dbReference>
<gene>
    <name evidence="6" type="ORF">BE221DRAFT_76439</name>
</gene>
<feature type="region of interest" description="Disordered" evidence="4">
    <location>
        <begin position="1"/>
        <end position="39"/>
    </location>
</feature>
<name>A0A1Y5I8E2_OSTTA</name>
<dbReference type="InterPro" id="IPR015856">
    <property type="entry name" value="ABC_transpr_CbiO/EcfA_su"/>
</dbReference>
<dbReference type="eggNOG" id="KOG0055">
    <property type="taxonomic scope" value="Eukaryota"/>
</dbReference>
<sequence length="292" mass="30785">MPSSSAPRRALAPRGRTRRGDAVGERARGRPRSRRPVAASIASTTTANAYVRVNAVTYAPAGSGATVIERATVALAKRGLHLVVGRSGSGKSTLLALLAGLAEPTSGTIAIGDADASTSAAGRRARVGMVFQFPERHFLGRTALEELTFGWPANARAFATRRTLAVAMNAALRAVGMADVALDTEVRTLSGGYKRRLALAIQLARDPEVLCLDEPLAGLDWRARAEITAVLNDLKRDRCVVVVSHDVEEISPIADAAFRMGPLGRLEDVSDELAGARARAFGAASDEFAAFD</sequence>